<gene>
    <name evidence="1" type="ORF">V6N11_001864</name>
</gene>
<organism evidence="1 2">
    <name type="scientific">Hibiscus sabdariffa</name>
    <name type="common">roselle</name>
    <dbReference type="NCBI Taxonomy" id="183260"/>
    <lineage>
        <taxon>Eukaryota</taxon>
        <taxon>Viridiplantae</taxon>
        <taxon>Streptophyta</taxon>
        <taxon>Embryophyta</taxon>
        <taxon>Tracheophyta</taxon>
        <taxon>Spermatophyta</taxon>
        <taxon>Magnoliopsida</taxon>
        <taxon>eudicotyledons</taxon>
        <taxon>Gunneridae</taxon>
        <taxon>Pentapetalae</taxon>
        <taxon>rosids</taxon>
        <taxon>malvids</taxon>
        <taxon>Malvales</taxon>
        <taxon>Malvaceae</taxon>
        <taxon>Malvoideae</taxon>
        <taxon>Hibiscus</taxon>
    </lineage>
</organism>
<sequence length="98" mass="11252">MFPTNHLISVHVAVKIPAPDRFGYPYADSCMENRFVSELQLLEALFHLQCQLQLSGPYLQSMSPTNLFPVYESLSDHPNLVRSCNLCFNIDAYQLICW</sequence>
<comment type="caution">
    <text evidence="1">The sequence shown here is derived from an EMBL/GenBank/DDBJ whole genome shotgun (WGS) entry which is preliminary data.</text>
</comment>
<keyword evidence="2" id="KW-1185">Reference proteome</keyword>
<reference evidence="1 2" key="1">
    <citation type="journal article" date="2024" name="G3 (Bethesda)">
        <title>Genome assembly of Hibiscus sabdariffa L. provides insights into metabolisms of medicinal natural products.</title>
        <authorList>
            <person name="Kim T."/>
        </authorList>
    </citation>
    <scope>NUCLEOTIDE SEQUENCE [LARGE SCALE GENOMIC DNA]</scope>
    <source>
        <strain evidence="1">TK-2024</strain>
        <tissue evidence="1">Old leaves</tissue>
    </source>
</reference>
<evidence type="ECO:0000313" key="2">
    <source>
        <dbReference type="Proteomes" id="UP001396334"/>
    </source>
</evidence>
<protein>
    <submittedName>
        <fullName evidence="1">Uncharacterized protein</fullName>
    </submittedName>
</protein>
<dbReference type="Proteomes" id="UP001396334">
    <property type="component" value="Unassembled WGS sequence"/>
</dbReference>
<proteinExistence type="predicted"/>
<accession>A0ABR2QTN0</accession>
<dbReference type="EMBL" id="JBBPBN010000031">
    <property type="protein sequence ID" value="KAK9004050.1"/>
    <property type="molecule type" value="Genomic_DNA"/>
</dbReference>
<name>A0ABR2QTN0_9ROSI</name>
<evidence type="ECO:0000313" key="1">
    <source>
        <dbReference type="EMBL" id="KAK9004050.1"/>
    </source>
</evidence>